<evidence type="ECO:0000256" key="11">
    <source>
        <dbReference type="HAMAP-Rule" id="MF_00848"/>
    </source>
</evidence>
<keyword evidence="1 11" id="KW-0963">Cytoplasm</keyword>
<evidence type="ECO:0000256" key="5">
    <source>
        <dbReference type="ARBA" id="ARBA00022801"/>
    </source>
</evidence>
<keyword evidence="14" id="KW-1185">Reference proteome</keyword>
<dbReference type="InterPro" id="IPR027417">
    <property type="entry name" value="P-loop_NTPase"/>
</dbReference>
<comment type="caution">
    <text evidence="13">The sequence shown here is derived from an EMBL/GenBank/DDBJ whole genome shotgun (WGS) entry which is preliminary data.</text>
</comment>
<dbReference type="InterPro" id="IPR003439">
    <property type="entry name" value="ABC_transporter-like_ATP-bd"/>
</dbReference>
<dbReference type="PANTHER" id="PTHR42855">
    <property type="entry name" value="ABC TRANSPORTER ATP-BINDING SUBUNIT"/>
    <property type="match status" value="1"/>
</dbReference>
<keyword evidence="11" id="KW-0175">Coiled coil</keyword>
<dbReference type="Pfam" id="PF00005">
    <property type="entry name" value="ABC_tran"/>
    <property type="match status" value="2"/>
</dbReference>
<keyword evidence="7 11" id="KW-0238">DNA-binding</keyword>
<dbReference type="GO" id="GO:0006281">
    <property type="term" value="P:DNA repair"/>
    <property type="evidence" value="ECO:0007669"/>
    <property type="project" value="UniProtKB-KW"/>
</dbReference>
<feature type="domain" description="ABC transporter" evidence="12">
    <location>
        <begin position="4"/>
        <end position="249"/>
    </location>
</feature>
<evidence type="ECO:0000259" key="12">
    <source>
        <dbReference type="PROSITE" id="PS50893"/>
    </source>
</evidence>
<dbReference type="InterPro" id="IPR032781">
    <property type="entry name" value="ABC_tran_Xtn"/>
</dbReference>
<dbReference type="Pfam" id="PF16326">
    <property type="entry name" value="ABC_tran_CTD"/>
    <property type="match status" value="1"/>
</dbReference>
<evidence type="ECO:0000256" key="4">
    <source>
        <dbReference type="ARBA" id="ARBA00022763"/>
    </source>
</evidence>
<dbReference type="GO" id="GO:0016887">
    <property type="term" value="F:ATP hydrolysis activity"/>
    <property type="evidence" value="ECO:0007669"/>
    <property type="project" value="UniProtKB-UniRule"/>
</dbReference>
<keyword evidence="8 11" id="KW-0234">DNA repair</keyword>
<dbReference type="PANTHER" id="PTHR42855:SF1">
    <property type="entry name" value="ABC TRANSPORTER DOMAIN-CONTAINING PROTEIN"/>
    <property type="match status" value="1"/>
</dbReference>
<dbReference type="SUPFAM" id="SSF52540">
    <property type="entry name" value="P-loop containing nucleoside triphosphate hydrolases"/>
    <property type="match status" value="2"/>
</dbReference>
<dbReference type="Pfam" id="PF12848">
    <property type="entry name" value="ABC_tran_Xtn"/>
    <property type="match status" value="1"/>
</dbReference>
<dbReference type="InterPro" id="IPR043686">
    <property type="entry name" value="Uup"/>
</dbReference>
<dbReference type="FunFam" id="3.40.50.300:FF:000011">
    <property type="entry name" value="Putative ABC transporter ATP-binding component"/>
    <property type="match status" value="1"/>
</dbReference>
<dbReference type="InterPro" id="IPR051309">
    <property type="entry name" value="ABCF_ATPase"/>
</dbReference>
<keyword evidence="6 11" id="KW-0067">ATP-binding</keyword>
<dbReference type="InterPro" id="IPR017871">
    <property type="entry name" value="ABC_transporter-like_CS"/>
</dbReference>
<evidence type="ECO:0000313" key="14">
    <source>
        <dbReference type="Proteomes" id="UP000267535"/>
    </source>
</evidence>
<dbReference type="GO" id="GO:0043022">
    <property type="term" value="F:ribosome binding"/>
    <property type="evidence" value="ECO:0007669"/>
    <property type="project" value="UniProtKB-UniRule"/>
</dbReference>
<dbReference type="FunFam" id="3.40.50.300:FF:000309">
    <property type="entry name" value="ABC transporter ATP-binding protein"/>
    <property type="match status" value="1"/>
</dbReference>
<keyword evidence="4 11" id="KW-0227">DNA damage</keyword>
<organism evidence="13 14">
    <name type="scientific">Amphritea balenae</name>
    <dbReference type="NCBI Taxonomy" id="452629"/>
    <lineage>
        <taxon>Bacteria</taxon>
        <taxon>Pseudomonadati</taxon>
        <taxon>Pseudomonadota</taxon>
        <taxon>Gammaproteobacteria</taxon>
        <taxon>Oceanospirillales</taxon>
        <taxon>Oceanospirillaceae</taxon>
        <taxon>Amphritea</taxon>
    </lineage>
</organism>
<evidence type="ECO:0000256" key="3">
    <source>
        <dbReference type="ARBA" id="ARBA00022741"/>
    </source>
</evidence>
<feature type="binding site" evidence="11">
    <location>
        <begin position="348"/>
        <end position="355"/>
    </location>
    <ligand>
        <name>ATP</name>
        <dbReference type="ChEBI" id="CHEBI:30616"/>
        <label>2</label>
    </ligand>
</feature>
<dbReference type="InterPro" id="IPR032524">
    <property type="entry name" value="ABC_tran_C"/>
</dbReference>
<feature type="coiled-coil region" evidence="11">
    <location>
        <begin position="566"/>
        <end position="627"/>
    </location>
</feature>
<feature type="binding site" evidence="11">
    <location>
        <begin position="36"/>
        <end position="43"/>
    </location>
    <ligand>
        <name>ATP</name>
        <dbReference type="ChEBI" id="CHEBI:30616"/>
        <label>1</label>
    </ligand>
</feature>
<dbReference type="GO" id="GO:0005524">
    <property type="term" value="F:ATP binding"/>
    <property type="evidence" value="ECO:0007669"/>
    <property type="project" value="UniProtKB-UniRule"/>
</dbReference>
<dbReference type="GO" id="GO:0005737">
    <property type="term" value="C:cytoplasm"/>
    <property type="evidence" value="ECO:0007669"/>
    <property type="project" value="UniProtKB-SubCell"/>
</dbReference>
<dbReference type="Gene3D" id="1.10.287.380">
    <property type="entry name" value="Valyl-tRNA synthetase, C-terminal domain"/>
    <property type="match status" value="1"/>
</dbReference>
<keyword evidence="5 11" id="KW-0378">Hydrolase</keyword>
<dbReference type="OrthoDB" id="9776369at2"/>
<protein>
    <recommendedName>
        <fullName evidence="11">ATP-binding protein Uup</fullName>
        <ecNumber evidence="11">3.6.1.-</ecNumber>
    </recommendedName>
</protein>
<evidence type="ECO:0000256" key="7">
    <source>
        <dbReference type="ARBA" id="ARBA00023125"/>
    </source>
</evidence>
<keyword evidence="2 11" id="KW-0677">Repeat</keyword>
<evidence type="ECO:0000256" key="9">
    <source>
        <dbReference type="ARBA" id="ARBA00049360"/>
    </source>
</evidence>
<evidence type="ECO:0000256" key="10">
    <source>
        <dbReference type="ARBA" id="ARBA00061478"/>
    </source>
</evidence>
<feature type="domain" description="ABC transporter" evidence="12">
    <location>
        <begin position="316"/>
        <end position="534"/>
    </location>
</feature>
<sequence length="628" mass="70377">MALIRLDKVSVAFGDKQLLDKIDFQLDKGERVALVGLNGAGKSTLLRVIARHQVTDEGEIWQDGGARIAELQQVLPAADERLVRDVVASGCASVVAMLERYEALAVSHETADMAELERLQHKIEDVNGWHLQQKIQAVLDRLELDGDQKMSALSGGWRRRAALGAALVQEPDILLLDEPTNHLDIETIEWLEKQVMDFRGGVLFISHDRSLVEKLATRIVELDRGHLTSFPGNYAAYLTQKEKMLEEEARHNALFDKRLAEEERWIRQGIKARRTRNEGRVRALKALRVERTERREQQGKAKFQMDKADRSGKLVIEAENIGHAFAGDLIIKDLTVSIQRGDRIGLIGPNGVGKSTLLQILLGQLTPEKGNVKLGTSLNVAYFDQLRGKLQPEKTIIDNISEGRESITINGKSRHIISYLGDFLFSPERARTPVKALSGGECNRVMLAKLFSQPANLLVLDEPTNDLDIETLELLEEILLEYQGTLLLVSHDRAFLDNVVTSTLVFEGEGKIQEYVGGYNDWLRQRPGVGVKTVSAKSKQELPKAVEAEPPKPAKKKLSYKLQRELDLLPEQLEKAEAELEQLTEETGAADFYTKDHALVAEKLAALEAIEQQVEVLMDRWVELEAMQ</sequence>
<comment type="function">
    <text evidence="11">Probably plays a role in ribosome assembly or function. May be involved in resolution of branched DNA intermediates that result from template switching in postreplication gaps. Binds DNA and has ATPase activity.</text>
</comment>
<accession>A0A3P1SL10</accession>
<dbReference type="InterPro" id="IPR037118">
    <property type="entry name" value="Val-tRNA_synth_C_sf"/>
</dbReference>
<dbReference type="EMBL" id="RQXV01000010">
    <property type="protein sequence ID" value="RRC97786.1"/>
    <property type="molecule type" value="Genomic_DNA"/>
</dbReference>
<dbReference type="CDD" id="cd03221">
    <property type="entry name" value="ABCF_EF-3"/>
    <property type="match status" value="2"/>
</dbReference>
<dbReference type="Proteomes" id="UP000267535">
    <property type="component" value="Unassembled WGS sequence"/>
</dbReference>
<dbReference type="SMART" id="SM00382">
    <property type="entry name" value="AAA"/>
    <property type="match status" value="2"/>
</dbReference>
<evidence type="ECO:0000256" key="8">
    <source>
        <dbReference type="ARBA" id="ARBA00023204"/>
    </source>
</evidence>
<comment type="subcellular location">
    <subcellularLocation>
        <location evidence="11">Cytoplasm</location>
    </subcellularLocation>
    <text evidence="11">Associates with ribosomes.</text>
</comment>
<dbReference type="Gene3D" id="3.40.50.300">
    <property type="entry name" value="P-loop containing nucleotide triphosphate hydrolases"/>
    <property type="match status" value="2"/>
</dbReference>
<evidence type="ECO:0000313" key="13">
    <source>
        <dbReference type="EMBL" id="RRC97786.1"/>
    </source>
</evidence>
<gene>
    <name evidence="11" type="primary">uup</name>
    <name evidence="13" type="ORF">EHS89_16545</name>
</gene>
<dbReference type="EC" id="3.6.1.-" evidence="11"/>
<dbReference type="InterPro" id="IPR003593">
    <property type="entry name" value="AAA+_ATPase"/>
</dbReference>
<comment type="catalytic activity">
    <reaction evidence="9 11">
        <text>ATP + H2O = ADP + phosphate + H(+)</text>
        <dbReference type="Rhea" id="RHEA:13065"/>
        <dbReference type="ChEBI" id="CHEBI:15377"/>
        <dbReference type="ChEBI" id="CHEBI:15378"/>
        <dbReference type="ChEBI" id="CHEBI:30616"/>
        <dbReference type="ChEBI" id="CHEBI:43474"/>
        <dbReference type="ChEBI" id="CHEBI:456216"/>
    </reaction>
</comment>
<reference evidence="13 14" key="1">
    <citation type="submission" date="2018-11" db="EMBL/GenBank/DDBJ databases">
        <title>The draft genome sequence of Amphritea balenae JAMM 1525T.</title>
        <authorList>
            <person name="Fang Z."/>
            <person name="Zhang Y."/>
            <person name="Han X."/>
        </authorList>
    </citation>
    <scope>NUCLEOTIDE SEQUENCE [LARGE SCALE GENOMIC DNA]</scope>
    <source>
        <strain evidence="13 14">JAMM 1525</strain>
    </source>
</reference>
<evidence type="ECO:0000256" key="2">
    <source>
        <dbReference type="ARBA" id="ARBA00022737"/>
    </source>
</evidence>
<dbReference type="NCBIfam" id="NF000355">
    <property type="entry name" value="ribo_prot_ABC_F"/>
    <property type="match status" value="1"/>
</dbReference>
<dbReference type="AlphaFoldDB" id="A0A3P1SL10"/>
<name>A0A3P1SL10_9GAMM</name>
<dbReference type="PROSITE" id="PS00211">
    <property type="entry name" value="ABC_TRANSPORTER_1"/>
    <property type="match status" value="2"/>
</dbReference>
<dbReference type="RefSeq" id="WP_124927282.1">
    <property type="nucleotide sequence ID" value="NZ_BMOH01000008.1"/>
</dbReference>
<evidence type="ECO:0000256" key="1">
    <source>
        <dbReference type="ARBA" id="ARBA00022490"/>
    </source>
</evidence>
<comment type="similarity">
    <text evidence="10 11">Belongs to the ABC transporter superfamily. ABCF family. Uup subfamily.</text>
</comment>
<dbReference type="PROSITE" id="PS50893">
    <property type="entry name" value="ABC_TRANSPORTER_2"/>
    <property type="match status" value="2"/>
</dbReference>
<dbReference type="HAMAP" id="MF_00848">
    <property type="entry name" value="Uup"/>
    <property type="match status" value="1"/>
</dbReference>
<proteinExistence type="inferred from homology"/>
<keyword evidence="3 11" id="KW-0547">Nucleotide-binding</keyword>
<evidence type="ECO:0000256" key="6">
    <source>
        <dbReference type="ARBA" id="ARBA00022840"/>
    </source>
</evidence>
<dbReference type="GO" id="GO:0003677">
    <property type="term" value="F:DNA binding"/>
    <property type="evidence" value="ECO:0007669"/>
    <property type="project" value="UniProtKB-UniRule"/>
</dbReference>